<dbReference type="OrthoDB" id="9789605at2"/>
<dbReference type="EMBL" id="CP032157">
    <property type="protein sequence ID" value="AXY77141.1"/>
    <property type="molecule type" value="Genomic_DNA"/>
</dbReference>
<reference evidence="2 3" key="1">
    <citation type="submission" date="2018-09" db="EMBL/GenBank/DDBJ databases">
        <title>Genome sequencing of strain 6GH32-13.</title>
        <authorList>
            <person name="Weon H.-Y."/>
            <person name="Heo J."/>
            <person name="Kwon S.-W."/>
        </authorList>
    </citation>
    <scope>NUCLEOTIDE SEQUENCE [LARGE SCALE GENOMIC DNA]</scope>
    <source>
        <strain evidence="2 3">5GH32-13</strain>
    </source>
</reference>
<dbReference type="GO" id="GO:0016747">
    <property type="term" value="F:acyltransferase activity, transferring groups other than amino-acyl groups"/>
    <property type="evidence" value="ECO:0007669"/>
    <property type="project" value="InterPro"/>
</dbReference>
<dbReference type="SUPFAM" id="SSF55729">
    <property type="entry name" value="Acyl-CoA N-acyltransferases (Nat)"/>
    <property type="match status" value="1"/>
</dbReference>
<gene>
    <name evidence="2" type="ORF">D3H65_25565</name>
</gene>
<dbReference type="PROSITE" id="PS51186">
    <property type="entry name" value="GNAT"/>
    <property type="match status" value="1"/>
</dbReference>
<dbReference type="RefSeq" id="WP_119053017.1">
    <property type="nucleotide sequence ID" value="NZ_CP032157.1"/>
</dbReference>
<protein>
    <submittedName>
        <fullName evidence="2">N-acetyltransferase</fullName>
    </submittedName>
</protein>
<dbReference type="PANTHER" id="PTHR43617">
    <property type="entry name" value="L-AMINO ACID N-ACETYLTRANSFERASE"/>
    <property type="match status" value="1"/>
</dbReference>
<organism evidence="2 3">
    <name type="scientific">Paraflavitalea soli</name>
    <dbReference type="NCBI Taxonomy" id="2315862"/>
    <lineage>
        <taxon>Bacteria</taxon>
        <taxon>Pseudomonadati</taxon>
        <taxon>Bacteroidota</taxon>
        <taxon>Chitinophagia</taxon>
        <taxon>Chitinophagales</taxon>
        <taxon>Chitinophagaceae</taxon>
        <taxon>Paraflavitalea</taxon>
    </lineage>
</organism>
<name>A0A3B7N4V9_9BACT</name>
<proteinExistence type="predicted"/>
<dbReference type="Gene3D" id="3.40.630.30">
    <property type="match status" value="1"/>
</dbReference>
<dbReference type="InterPro" id="IPR050276">
    <property type="entry name" value="MshD_Acetyltransferase"/>
</dbReference>
<dbReference type="Proteomes" id="UP000263900">
    <property type="component" value="Chromosome"/>
</dbReference>
<evidence type="ECO:0000313" key="3">
    <source>
        <dbReference type="Proteomes" id="UP000263900"/>
    </source>
</evidence>
<evidence type="ECO:0000313" key="2">
    <source>
        <dbReference type="EMBL" id="AXY77141.1"/>
    </source>
</evidence>
<evidence type="ECO:0000259" key="1">
    <source>
        <dbReference type="PROSITE" id="PS51186"/>
    </source>
</evidence>
<accession>A0A3B7N4V9</accession>
<dbReference type="AlphaFoldDB" id="A0A3B7N4V9"/>
<keyword evidence="3" id="KW-1185">Reference proteome</keyword>
<dbReference type="KEGG" id="pseg:D3H65_25565"/>
<dbReference type="InterPro" id="IPR016181">
    <property type="entry name" value="Acyl_CoA_acyltransferase"/>
</dbReference>
<keyword evidence="2" id="KW-0808">Transferase</keyword>
<dbReference type="Pfam" id="PF00583">
    <property type="entry name" value="Acetyltransf_1"/>
    <property type="match status" value="1"/>
</dbReference>
<feature type="domain" description="N-acetyltransferase" evidence="1">
    <location>
        <begin position="4"/>
        <end position="171"/>
    </location>
</feature>
<sequence length="174" mass="19640">MQPIEIRYATLDDLEAIRALYHAVTLQGSGIARRTAEVTDQYIRSFIRKSLDQGIILVAQQSVSGELVAEVHTARMEPAVFSHVLSDLTIVVHPAFQQYGIGRNIFQALLKEVEDHHPGILRVELVAKESNERALKFYELLGFIKEGRFEKRIASDGGGFEADIPMAWFNPKYK</sequence>
<dbReference type="InterPro" id="IPR000182">
    <property type="entry name" value="GNAT_dom"/>
</dbReference>